<comment type="caution">
    <text evidence="1">The sequence shown here is derived from an EMBL/GenBank/DDBJ whole genome shotgun (WGS) entry which is preliminary data.</text>
</comment>
<keyword evidence="2" id="KW-1185">Reference proteome</keyword>
<gene>
    <name evidence="1" type="ORF">F5148DRAFT_982658</name>
</gene>
<evidence type="ECO:0000313" key="1">
    <source>
        <dbReference type="EMBL" id="KAI9462681.1"/>
    </source>
</evidence>
<reference evidence="1" key="1">
    <citation type="submission" date="2021-03" db="EMBL/GenBank/DDBJ databases">
        <title>Evolutionary priming and transition to the ectomycorrhizal habit in an iconic lineage of mushroom-forming fungi: is preadaptation a requirement?</title>
        <authorList>
            <consortium name="DOE Joint Genome Institute"/>
            <person name="Looney B.P."/>
            <person name="Miyauchi S."/>
            <person name="Morin E."/>
            <person name="Drula E."/>
            <person name="Courty P.E."/>
            <person name="Chicoki N."/>
            <person name="Fauchery L."/>
            <person name="Kohler A."/>
            <person name="Kuo A."/>
            <person name="LaButti K."/>
            <person name="Pangilinan J."/>
            <person name="Lipzen A."/>
            <person name="Riley R."/>
            <person name="Andreopoulos W."/>
            <person name="He G."/>
            <person name="Johnson J."/>
            <person name="Barry K.W."/>
            <person name="Grigoriev I.V."/>
            <person name="Nagy L."/>
            <person name="Hibbett D."/>
            <person name="Henrissat B."/>
            <person name="Matheny P.B."/>
            <person name="Labbe J."/>
            <person name="Martin A.F."/>
        </authorList>
    </citation>
    <scope>NUCLEOTIDE SEQUENCE</scope>
    <source>
        <strain evidence="1">BPL698</strain>
    </source>
</reference>
<sequence length="414" mass="46823">MDHLYSYMPGVPDASLRRALTLTDLALVILCYYAHAIMAMLPRTFFFRVALLPVTLWLTWTSAVTLDVAQYLVNTLGLAVDPLRIAHVNFIWILAMWSVALKSFEWTFIIKKPIRRYETPKDGEPLKERPLTVANISLDAADLLFNHRGLGWSWSSTPFPLNPSPPPSILKQFLTLVVKVTAFDGAHYLLQLSRPSTYRLEGDTIFDETLSPLPRLLLTSLICLSGMIIIYTSVEIMYHVSALFGQVVFGQSAAQWPRIANRPWLSTSVTEFWGERWHQFFRHLFVVYGSRPGRKIAGWHGSIMGAYTVSAVMHVWGLWGLGRGTGFGHTGWFFIMLGVATILERQWRLWTGRAVTGMPGTLWTVAWQLTWGAGMVDEWARRGMIANDFIAKEIRIGKALVDIVLAIVAKIRTV</sequence>
<accession>A0ACC0U4B7</accession>
<dbReference type="EMBL" id="JAGFNK010000165">
    <property type="protein sequence ID" value="KAI9462681.1"/>
    <property type="molecule type" value="Genomic_DNA"/>
</dbReference>
<evidence type="ECO:0000313" key="2">
    <source>
        <dbReference type="Proteomes" id="UP001207468"/>
    </source>
</evidence>
<protein>
    <submittedName>
        <fullName evidence="1">Uncharacterized protein</fullName>
    </submittedName>
</protein>
<name>A0ACC0U4B7_9AGAM</name>
<organism evidence="1 2">
    <name type="scientific">Russula earlei</name>
    <dbReference type="NCBI Taxonomy" id="71964"/>
    <lineage>
        <taxon>Eukaryota</taxon>
        <taxon>Fungi</taxon>
        <taxon>Dikarya</taxon>
        <taxon>Basidiomycota</taxon>
        <taxon>Agaricomycotina</taxon>
        <taxon>Agaricomycetes</taxon>
        <taxon>Russulales</taxon>
        <taxon>Russulaceae</taxon>
        <taxon>Russula</taxon>
    </lineage>
</organism>
<dbReference type="Proteomes" id="UP001207468">
    <property type="component" value="Unassembled WGS sequence"/>
</dbReference>
<proteinExistence type="predicted"/>